<keyword evidence="4 8" id="KW-0103">Bromodomain</keyword>
<reference evidence="11" key="1">
    <citation type="journal article" date="2020" name="Stud. Mycol.">
        <title>101 Dothideomycetes genomes: a test case for predicting lifestyles and emergence of pathogens.</title>
        <authorList>
            <person name="Haridas S."/>
            <person name="Albert R."/>
            <person name="Binder M."/>
            <person name="Bloem J."/>
            <person name="Labutti K."/>
            <person name="Salamov A."/>
            <person name="Andreopoulos B."/>
            <person name="Baker S."/>
            <person name="Barry K."/>
            <person name="Bills G."/>
            <person name="Bluhm B."/>
            <person name="Cannon C."/>
            <person name="Castanera R."/>
            <person name="Culley D."/>
            <person name="Daum C."/>
            <person name="Ezra D."/>
            <person name="Gonzalez J."/>
            <person name="Henrissat B."/>
            <person name="Kuo A."/>
            <person name="Liang C."/>
            <person name="Lipzen A."/>
            <person name="Lutzoni F."/>
            <person name="Magnuson J."/>
            <person name="Mondo S."/>
            <person name="Nolan M."/>
            <person name="Ohm R."/>
            <person name="Pangilinan J."/>
            <person name="Park H.-J."/>
            <person name="Ramirez L."/>
            <person name="Alfaro M."/>
            <person name="Sun H."/>
            <person name="Tritt A."/>
            <person name="Yoshinaga Y."/>
            <person name="Zwiers L.-H."/>
            <person name="Turgeon B."/>
            <person name="Goodwin S."/>
            <person name="Spatafora J."/>
            <person name="Crous P."/>
            <person name="Grigoriev I."/>
        </authorList>
    </citation>
    <scope>NUCLEOTIDE SEQUENCE</scope>
    <source>
        <strain evidence="11">CBS 125425</strain>
    </source>
</reference>
<dbReference type="FunFam" id="1.10.20.10:FF:000072">
    <property type="entry name" value="Transcriptional activator spt7"/>
    <property type="match status" value="1"/>
</dbReference>
<feature type="region of interest" description="Disordered" evidence="9">
    <location>
        <begin position="436"/>
        <end position="506"/>
    </location>
</feature>
<feature type="compositionally biased region" description="Basic and acidic residues" evidence="9">
    <location>
        <begin position="192"/>
        <end position="209"/>
    </location>
</feature>
<dbReference type="SUPFAM" id="SSF47370">
    <property type="entry name" value="Bromodomain"/>
    <property type="match status" value="1"/>
</dbReference>
<feature type="region of interest" description="Disordered" evidence="9">
    <location>
        <begin position="1"/>
        <end position="55"/>
    </location>
</feature>
<dbReference type="GO" id="GO:0000124">
    <property type="term" value="C:SAGA complex"/>
    <property type="evidence" value="ECO:0007669"/>
    <property type="project" value="InterPro"/>
</dbReference>
<dbReference type="Gene3D" id="1.10.20.10">
    <property type="entry name" value="Histone, subunit A"/>
    <property type="match status" value="1"/>
</dbReference>
<dbReference type="Pfam" id="PF00439">
    <property type="entry name" value="Bromodomain"/>
    <property type="match status" value="1"/>
</dbReference>
<dbReference type="OrthoDB" id="21449at2759"/>
<dbReference type="AlphaFoldDB" id="A0A9P4R6J8"/>
<dbReference type="CDD" id="cd05510">
    <property type="entry name" value="Bromo_SPT7_like"/>
    <property type="match status" value="1"/>
</dbReference>
<dbReference type="GO" id="GO:0005634">
    <property type="term" value="C:nucleus"/>
    <property type="evidence" value="ECO:0007669"/>
    <property type="project" value="UniProtKB-SubCell"/>
</dbReference>
<dbReference type="GO" id="GO:0046695">
    <property type="term" value="C:SLIK (SAGA-like) complex"/>
    <property type="evidence" value="ECO:0007669"/>
    <property type="project" value="InterPro"/>
</dbReference>
<name>A0A9P4R6J8_9PLEO</name>
<sequence length="1140" mass="125925">MSLAPSLHRPSSRERQHYGRLPHQLPNSIRLRTPNPTLSDEAMSNASNNNNLGEGADAIAEEDPRAALFREHYERTEARLAAVLGGGHTSDDVATLDNGASSLSVTAPATHAHDARAAATPKKPVRIIDEDDYGDDDEAEEEDDTRTSPLLAKSAVNGITSTPIDTPSLRITSLSNKLGIERTSTPSSEQVKSSDDVRKKLQQDKTAAEDAAKRSFHTLFYTLESDRDAMLEQQKLDELDRQVENEMSGQPASAATNGVPAAPQQGTLSSTNLGASSLTLKHLIARIDAQRDAVHASDAQLRSLISEVRKNRSKWASEDRIGQEELYESMEKVLMELKAGEHAHPFLQRVNKRDAPDYYTVIKHPMDIGTMMKKLKQLQYKSKKDFVDDLMLIWSNCLKYNADPAHFLRKKALYMKKETEKLVPLIPDITVRDRAEVEAEERRLRNGDADADGAEDSEDEEPIMASRGRKAPSKGGKGSSTARKAPPAGLEGTPGPESRPTAPTLNNAVSNLKNEFLRADSEMEGSVNGFSTPPPGTLTPLGPNSMFRSGAPGSQADNSEADGTGASVSGLTLESEDADLDDLEYKTWKQVTKKDRAMIAAERNRLFRNDHLNPDEPAILRSKAAMRRWLRHRKHAMAEGSSEGPASALDGKDGVQSTAGETLAEGMEGDEEWQLPDYYDPVCAIPDLHERLQWLEDSQGHVIQQVEEYMRIVPKGQFLAPDSSLAKKVESNMRQMQETRKICAKIGIVKQMQLQSQMYQNQFQKYDPQPFVEADVEPMVVSEDGPVMSHYVCRAALQRSVAKVFYHAGFEEFQPSALESITDIAGQFFQNLVKSLGIYREVPKVKSDIPLTMPSGTTTSWMPRFTREEAILHALNANGVSLETIETYVKDDVERLGTKLTGMHDRMRSYYAELLRPALDNNAGPDGSGAFNDGSEQFVGGDFAEDIGEDFFGFKELGLDKELGISFSVPLHLLQNRMHNAYAAQNPSNVTTTGVLMEEPTKFEPITSQNIGSQIGLVQEWFLSRLQDSSAEELIEDDDLPPKQRFPKPRLPPTGKISSPRKRPLREQQQMARKKRKLDEEKDDNGGNDNGNVGNRGLGKPIGKLKLEVPAQKENQNVPEPEKDDGSAVGMISPESILAS</sequence>
<feature type="compositionally biased region" description="Acidic residues" evidence="9">
    <location>
        <begin position="449"/>
        <end position="462"/>
    </location>
</feature>
<feature type="region of interest" description="Disordered" evidence="9">
    <location>
        <begin position="1033"/>
        <end position="1140"/>
    </location>
</feature>
<evidence type="ECO:0000256" key="8">
    <source>
        <dbReference type="PROSITE-ProRule" id="PRU00035"/>
    </source>
</evidence>
<organism evidence="11 12">
    <name type="scientific">Polyplosphaeria fusca</name>
    <dbReference type="NCBI Taxonomy" id="682080"/>
    <lineage>
        <taxon>Eukaryota</taxon>
        <taxon>Fungi</taxon>
        <taxon>Dikarya</taxon>
        <taxon>Ascomycota</taxon>
        <taxon>Pezizomycotina</taxon>
        <taxon>Dothideomycetes</taxon>
        <taxon>Pleosporomycetidae</taxon>
        <taxon>Pleosporales</taxon>
        <taxon>Tetraplosphaeriaceae</taxon>
        <taxon>Polyplosphaeria</taxon>
    </lineage>
</organism>
<dbReference type="PROSITE" id="PS00633">
    <property type="entry name" value="BROMODOMAIN_1"/>
    <property type="match status" value="1"/>
</dbReference>
<dbReference type="Gene3D" id="1.20.920.10">
    <property type="entry name" value="Bromodomain-like"/>
    <property type="match status" value="1"/>
</dbReference>
<keyword evidence="6" id="KW-0539">Nucleus</keyword>
<feature type="region of interest" description="Disordered" evidence="9">
    <location>
        <begin position="523"/>
        <end position="568"/>
    </location>
</feature>
<evidence type="ECO:0000313" key="11">
    <source>
        <dbReference type="EMBL" id="KAF2737965.1"/>
    </source>
</evidence>
<evidence type="ECO:0000313" key="12">
    <source>
        <dbReference type="Proteomes" id="UP000799444"/>
    </source>
</evidence>
<dbReference type="InterPro" id="IPR001487">
    <property type="entry name" value="Bromodomain"/>
</dbReference>
<dbReference type="InterPro" id="IPR018359">
    <property type="entry name" value="Bromodomain_CS"/>
</dbReference>
<dbReference type="FunFam" id="1.20.920.10:FF:000032">
    <property type="entry name" value="Transcriptional activator spt7"/>
    <property type="match status" value="1"/>
</dbReference>
<dbReference type="GO" id="GO:0006357">
    <property type="term" value="P:regulation of transcription by RNA polymerase II"/>
    <property type="evidence" value="ECO:0007669"/>
    <property type="project" value="UniProtKB-ARBA"/>
</dbReference>
<dbReference type="PRINTS" id="PR00503">
    <property type="entry name" value="BROMODOMAIN"/>
</dbReference>
<evidence type="ECO:0000256" key="5">
    <source>
        <dbReference type="ARBA" id="ARBA00023163"/>
    </source>
</evidence>
<dbReference type="SMART" id="SM00297">
    <property type="entry name" value="BROMO"/>
    <property type="match status" value="1"/>
</dbReference>
<evidence type="ECO:0000256" key="1">
    <source>
        <dbReference type="ARBA" id="ARBA00004123"/>
    </source>
</evidence>
<evidence type="ECO:0000259" key="10">
    <source>
        <dbReference type="PROSITE" id="PS50014"/>
    </source>
</evidence>
<feature type="region of interest" description="Disordered" evidence="9">
    <location>
        <begin position="635"/>
        <end position="654"/>
    </location>
</feature>
<evidence type="ECO:0000256" key="7">
    <source>
        <dbReference type="ARBA" id="ARBA00093633"/>
    </source>
</evidence>
<proteinExistence type="predicted"/>
<dbReference type="GO" id="GO:0046982">
    <property type="term" value="F:protein heterodimerization activity"/>
    <property type="evidence" value="ECO:0007669"/>
    <property type="project" value="InterPro"/>
</dbReference>
<protein>
    <recommendedName>
        <fullName evidence="7">SAGA complex subunit Spt7</fullName>
    </recommendedName>
</protein>
<evidence type="ECO:0000256" key="4">
    <source>
        <dbReference type="ARBA" id="ARBA00023117"/>
    </source>
</evidence>
<comment type="subcellular location">
    <subcellularLocation>
        <location evidence="1">Nucleus</location>
    </subcellularLocation>
</comment>
<dbReference type="Proteomes" id="UP000799444">
    <property type="component" value="Unassembled WGS sequence"/>
</dbReference>
<feature type="compositionally biased region" description="Polar residues" evidence="9">
    <location>
        <begin position="34"/>
        <end position="52"/>
    </location>
</feature>
<feature type="domain" description="Bromo" evidence="10">
    <location>
        <begin position="338"/>
        <end position="408"/>
    </location>
</feature>
<gene>
    <name evidence="11" type="ORF">EJ04DRAFT_550228</name>
</gene>
<evidence type="ECO:0000256" key="6">
    <source>
        <dbReference type="ARBA" id="ARBA00023242"/>
    </source>
</evidence>
<dbReference type="InterPro" id="IPR036427">
    <property type="entry name" value="Bromodomain-like_sf"/>
</dbReference>
<feature type="region of interest" description="Disordered" evidence="9">
    <location>
        <begin position="107"/>
        <end position="147"/>
    </location>
</feature>
<dbReference type="PANTHER" id="PTHR47343:SF1">
    <property type="entry name" value="TRANSCRIPTIONAL ACTIVATOR SPT7"/>
    <property type="match status" value="1"/>
</dbReference>
<evidence type="ECO:0000256" key="9">
    <source>
        <dbReference type="SAM" id="MobiDB-lite"/>
    </source>
</evidence>
<dbReference type="InterPro" id="IPR006565">
    <property type="entry name" value="BTP"/>
</dbReference>
<feature type="compositionally biased region" description="Acidic residues" evidence="9">
    <location>
        <begin position="129"/>
        <end position="144"/>
    </location>
</feature>
<feature type="region of interest" description="Disordered" evidence="9">
    <location>
        <begin position="180"/>
        <end position="209"/>
    </location>
</feature>
<dbReference type="CDD" id="cd22927">
    <property type="entry name" value="HFD_SPT7"/>
    <property type="match status" value="1"/>
</dbReference>
<dbReference type="EMBL" id="ML996112">
    <property type="protein sequence ID" value="KAF2737965.1"/>
    <property type="molecule type" value="Genomic_DNA"/>
</dbReference>
<dbReference type="InterPro" id="IPR009072">
    <property type="entry name" value="Histone-fold"/>
</dbReference>
<evidence type="ECO:0000256" key="3">
    <source>
        <dbReference type="ARBA" id="ARBA00023015"/>
    </source>
</evidence>
<comment type="caution">
    <text evidence="11">The sequence shown here is derived from an EMBL/GenBank/DDBJ whole genome shotgun (WGS) entry which is preliminary data.</text>
</comment>
<feature type="compositionally biased region" description="Polar residues" evidence="9">
    <location>
        <begin position="180"/>
        <end position="191"/>
    </location>
</feature>
<accession>A0A9P4R6J8</accession>
<dbReference type="PANTHER" id="PTHR47343">
    <property type="entry name" value="TRANSCRIPTIONAL ACTIVATOR SPT7"/>
    <property type="match status" value="1"/>
</dbReference>
<keyword evidence="3" id="KW-0805">Transcription regulation</keyword>
<keyword evidence="12" id="KW-1185">Reference proteome</keyword>
<dbReference type="Pfam" id="PF07524">
    <property type="entry name" value="Bromo_TP"/>
    <property type="match status" value="1"/>
</dbReference>
<dbReference type="GO" id="GO:0005198">
    <property type="term" value="F:structural molecule activity"/>
    <property type="evidence" value="ECO:0007669"/>
    <property type="project" value="TreeGrafter"/>
</dbReference>
<keyword evidence="5" id="KW-0804">Transcription</keyword>
<evidence type="ECO:0000256" key="2">
    <source>
        <dbReference type="ARBA" id="ARBA00022553"/>
    </source>
</evidence>
<dbReference type="PROSITE" id="PS50014">
    <property type="entry name" value="BROMODOMAIN_2"/>
    <property type="match status" value="1"/>
</dbReference>
<keyword evidence="2" id="KW-0597">Phosphoprotein</keyword>
<feature type="compositionally biased region" description="Basic and acidic residues" evidence="9">
    <location>
        <begin position="436"/>
        <end position="448"/>
    </location>
</feature>
<dbReference type="GO" id="GO:0006325">
    <property type="term" value="P:chromatin organization"/>
    <property type="evidence" value="ECO:0007669"/>
    <property type="project" value="UniProtKB-ARBA"/>
</dbReference>
<dbReference type="InterPro" id="IPR037782">
    <property type="entry name" value="Spt7"/>
</dbReference>